<accession>G0MMR0</accession>
<reference evidence="3" key="1">
    <citation type="submission" date="2011-07" db="EMBL/GenBank/DDBJ databases">
        <authorList>
            <consortium name="Caenorhabditis brenneri Sequencing and Analysis Consortium"/>
            <person name="Wilson R.K."/>
        </authorList>
    </citation>
    <scope>NUCLEOTIDE SEQUENCE [LARGE SCALE GENOMIC DNA]</scope>
    <source>
        <strain evidence="3">PB2801</strain>
    </source>
</reference>
<dbReference type="EMBL" id="GL379802">
    <property type="protein sequence ID" value="EGT37501.1"/>
    <property type="molecule type" value="Genomic_DNA"/>
</dbReference>
<dbReference type="InParanoid" id="G0MMR0"/>
<dbReference type="AlphaFoldDB" id="G0MMR0"/>
<sequence>MAPDHQAAPTITNPHLPFSVDSLLRKGPQAATPSVPSPSDSNKENEVKDETHEARPQYPTPPASCEQQWPDYVNLLAEVAIIIENYKRDKMKVRQVKKILRRGPQPFVVSQEKKPKKQYNRDDHTRPYKEFVDIDEIPEDEQIRRMKMVELMATLHGQRGEDTTKYEL</sequence>
<evidence type="ECO:0000313" key="2">
    <source>
        <dbReference type="EMBL" id="EGT37501.1"/>
    </source>
</evidence>
<keyword evidence="3" id="KW-1185">Reference proteome</keyword>
<name>G0MMR0_CAEBE</name>
<evidence type="ECO:0000256" key="1">
    <source>
        <dbReference type="SAM" id="MobiDB-lite"/>
    </source>
</evidence>
<organism evidence="3">
    <name type="scientific">Caenorhabditis brenneri</name>
    <name type="common">Nematode worm</name>
    <dbReference type="NCBI Taxonomy" id="135651"/>
    <lineage>
        <taxon>Eukaryota</taxon>
        <taxon>Metazoa</taxon>
        <taxon>Ecdysozoa</taxon>
        <taxon>Nematoda</taxon>
        <taxon>Chromadorea</taxon>
        <taxon>Rhabditida</taxon>
        <taxon>Rhabditina</taxon>
        <taxon>Rhabditomorpha</taxon>
        <taxon>Rhabditoidea</taxon>
        <taxon>Rhabditidae</taxon>
        <taxon>Peloderinae</taxon>
        <taxon>Caenorhabditis</taxon>
    </lineage>
</organism>
<evidence type="ECO:0000313" key="3">
    <source>
        <dbReference type="Proteomes" id="UP000008068"/>
    </source>
</evidence>
<proteinExistence type="predicted"/>
<dbReference type="HOGENOM" id="CLU_1587947_0_0_1"/>
<feature type="compositionally biased region" description="Basic and acidic residues" evidence="1">
    <location>
        <begin position="41"/>
        <end position="55"/>
    </location>
</feature>
<feature type="region of interest" description="Disordered" evidence="1">
    <location>
        <begin position="1"/>
        <end position="67"/>
    </location>
</feature>
<dbReference type="Proteomes" id="UP000008068">
    <property type="component" value="Unassembled WGS sequence"/>
</dbReference>
<feature type="compositionally biased region" description="Polar residues" evidence="1">
    <location>
        <begin position="31"/>
        <end position="40"/>
    </location>
</feature>
<protein>
    <submittedName>
        <fullName evidence="2">Uncharacterized protein</fullName>
    </submittedName>
</protein>
<gene>
    <name evidence="2" type="ORF">CAEBREN_07761</name>
</gene>